<keyword evidence="6" id="KW-0408">Iron</keyword>
<evidence type="ECO:0000313" key="12">
    <source>
        <dbReference type="EMBL" id="MDO1447494.1"/>
    </source>
</evidence>
<gene>
    <name evidence="12" type="ORF">Q0590_14595</name>
</gene>
<evidence type="ECO:0000256" key="6">
    <source>
        <dbReference type="ARBA" id="ARBA00023004"/>
    </source>
</evidence>
<dbReference type="Gene3D" id="3.20.20.70">
    <property type="entry name" value="Aldolase class I"/>
    <property type="match status" value="1"/>
</dbReference>
<keyword evidence="4" id="KW-0479">Metal-binding</keyword>
<keyword evidence="2" id="KW-0004">4Fe-4S</keyword>
<proteinExistence type="predicted"/>
<evidence type="ECO:0000256" key="8">
    <source>
        <dbReference type="ARBA" id="ARBA00023134"/>
    </source>
</evidence>
<evidence type="ECO:0000256" key="5">
    <source>
        <dbReference type="ARBA" id="ARBA00022741"/>
    </source>
</evidence>
<evidence type="ECO:0000256" key="10">
    <source>
        <dbReference type="ARBA" id="ARBA00023239"/>
    </source>
</evidence>
<dbReference type="RefSeq" id="WP_302038298.1">
    <property type="nucleotide sequence ID" value="NZ_JAUKPO010000007.1"/>
</dbReference>
<keyword evidence="9" id="KW-0501">Molybdenum cofactor biosynthesis</keyword>
<dbReference type="Proteomes" id="UP001168528">
    <property type="component" value="Unassembled WGS sequence"/>
</dbReference>
<dbReference type="Pfam" id="PF06463">
    <property type="entry name" value="Mob_synth_C"/>
    <property type="match status" value="1"/>
</dbReference>
<evidence type="ECO:0000256" key="7">
    <source>
        <dbReference type="ARBA" id="ARBA00023014"/>
    </source>
</evidence>
<dbReference type="PANTHER" id="PTHR22960:SF0">
    <property type="entry name" value="MOLYBDENUM COFACTOR BIOSYNTHESIS PROTEIN 1"/>
    <property type="match status" value="1"/>
</dbReference>
<dbReference type="SFLD" id="SFLDG01383">
    <property type="entry name" value="cyclic_pyranopterin_phosphate"/>
    <property type="match status" value="1"/>
</dbReference>
<keyword evidence="5" id="KW-0547">Nucleotide-binding</keyword>
<evidence type="ECO:0000256" key="3">
    <source>
        <dbReference type="ARBA" id="ARBA00022691"/>
    </source>
</evidence>
<dbReference type="InterPro" id="IPR010505">
    <property type="entry name" value="MoaA_twitch"/>
</dbReference>
<evidence type="ECO:0000256" key="9">
    <source>
        <dbReference type="ARBA" id="ARBA00023150"/>
    </source>
</evidence>
<evidence type="ECO:0000256" key="4">
    <source>
        <dbReference type="ARBA" id="ARBA00022723"/>
    </source>
</evidence>
<keyword evidence="8" id="KW-0342">GTP-binding</keyword>
<dbReference type="EMBL" id="JAUKPO010000007">
    <property type="protein sequence ID" value="MDO1447494.1"/>
    <property type="molecule type" value="Genomic_DNA"/>
</dbReference>
<name>A0ABT8R5W8_9BACT</name>
<dbReference type="PANTHER" id="PTHR22960">
    <property type="entry name" value="MOLYBDOPTERIN COFACTOR SYNTHESIS PROTEIN A"/>
    <property type="match status" value="1"/>
</dbReference>
<keyword evidence="13" id="KW-1185">Reference proteome</keyword>
<dbReference type="InterPro" id="IPR006638">
    <property type="entry name" value="Elp3/MiaA/NifB-like_rSAM"/>
</dbReference>
<dbReference type="InterPro" id="IPR007197">
    <property type="entry name" value="rSAM"/>
</dbReference>
<keyword evidence="7" id="KW-0411">Iron-sulfur</keyword>
<keyword evidence="3" id="KW-0949">S-adenosyl-L-methionine</keyword>
<accession>A0ABT8R5W8</accession>
<dbReference type="Pfam" id="PF04055">
    <property type="entry name" value="Radical_SAM"/>
    <property type="match status" value="1"/>
</dbReference>
<dbReference type="SFLD" id="SFLDS00029">
    <property type="entry name" value="Radical_SAM"/>
    <property type="match status" value="1"/>
</dbReference>
<dbReference type="InterPro" id="IPR013785">
    <property type="entry name" value="Aldolase_TIM"/>
</dbReference>
<evidence type="ECO:0000313" key="13">
    <source>
        <dbReference type="Proteomes" id="UP001168528"/>
    </source>
</evidence>
<reference evidence="12" key="1">
    <citation type="submission" date="2023-07" db="EMBL/GenBank/DDBJ databases">
        <title>The genome sequence of Rhodocytophaga aerolata KACC 12507.</title>
        <authorList>
            <person name="Zhang X."/>
        </authorList>
    </citation>
    <scope>NUCLEOTIDE SEQUENCE</scope>
    <source>
        <strain evidence="12">KACC 12507</strain>
    </source>
</reference>
<protein>
    <submittedName>
        <fullName evidence="12">Radical SAM protein</fullName>
    </submittedName>
</protein>
<dbReference type="SFLD" id="SFLDG01067">
    <property type="entry name" value="SPASM/twitch_domain_containing"/>
    <property type="match status" value="1"/>
</dbReference>
<organism evidence="12 13">
    <name type="scientific">Rhodocytophaga aerolata</name>
    <dbReference type="NCBI Taxonomy" id="455078"/>
    <lineage>
        <taxon>Bacteria</taxon>
        <taxon>Pseudomonadati</taxon>
        <taxon>Bacteroidota</taxon>
        <taxon>Cytophagia</taxon>
        <taxon>Cytophagales</taxon>
        <taxon>Rhodocytophagaceae</taxon>
        <taxon>Rhodocytophaga</taxon>
    </lineage>
</organism>
<dbReference type="SUPFAM" id="SSF102114">
    <property type="entry name" value="Radical SAM enzymes"/>
    <property type="match status" value="1"/>
</dbReference>
<comment type="caution">
    <text evidence="12">The sequence shown here is derived from an EMBL/GenBank/DDBJ whole genome shotgun (WGS) entry which is preliminary data.</text>
</comment>
<sequence length="324" mass="36475">MEEIIDRFGRTFKTLRVSLTQVCNLGCVYCVDESDKLADVPALASIPPNRPALTTAQFADTIRVLHEVLDLETIRLTGGEPTLYRELVPLVEAIRQMGIPAIKMTTNGSLLAQKITDLWKAGLTSLNISLDAVDPVVYNKISRRKNLHKILDGIDKAIALGISVKINCVVMKGVNDTQILPLLQFAKERNIRIRFLEVMQMGHLYENFEQHFFSERQIIETISQAYSFIELPREESATAKYFLMKDGYRFGVISNESDPFCNDCNRLRLDSYGNVYGCLSNNTAINISDQLHNPQEVTRRLQEALTQKKLKFSGSKLSMLAIGG</sequence>
<dbReference type="SFLD" id="SFLDG01386">
    <property type="entry name" value="main_SPASM_domain-containing"/>
    <property type="match status" value="1"/>
</dbReference>
<dbReference type="InterPro" id="IPR050105">
    <property type="entry name" value="MoCo_biosynth_MoaA/MoaC"/>
</dbReference>
<feature type="domain" description="Radical SAM core" evidence="11">
    <location>
        <begin position="7"/>
        <end position="230"/>
    </location>
</feature>
<evidence type="ECO:0000259" key="11">
    <source>
        <dbReference type="PROSITE" id="PS51918"/>
    </source>
</evidence>
<evidence type="ECO:0000256" key="2">
    <source>
        <dbReference type="ARBA" id="ARBA00022485"/>
    </source>
</evidence>
<dbReference type="InterPro" id="IPR040064">
    <property type="entry name" value="MoaA-like"/>
</dbReference>
<dbReference type="SMART" id="SM00729">
    <property type="entry name" value="Elp3"/>
    <property type="match status" value="1"/>
</dbReference>
<dbReference type="InterPro" id="IPR058240">
    <property type="entry name" value="rSAM_sf"/>
</dbReference>
<keyword evidence="10" id="KW-0456">Lyase</keyword>
<evidence type="ECO:0000256" key="1">
    <source>
        <dbReference type="ARBA" id="ARBA00001966"/>
    </source>
</evidence>
<dbReference type="CDD" id="cd01335">
    <property type="entry name" value="Radical_SAM"/>
    <property type="match status" value="1"/>
</dbReference>
<dbReference type="PROSITE" id="PS51918">
    <property type="entry name" value="RADICAL_SAM"/>
    <property type="match status" value="1"/>
</dbReference>
<comment type="cofactor">
    <cofactor evidence="1">
        <name>[4Fe-4S] cluster</name>
        <dbReference type="ChEBI" id="CHEBI:49883"/>
    </cofactor>
</comment>